<feature type="compositionally biased region" description="Basic and acidic residues" evidence="1">
    <location>
        <begin position="507"/>
        <end position="519"/>
    </location>
</feature>
<dbReference type="AlphaFoldDB" id="A0AAN6E2I1"/>
<evidence type="ECO:0000313" key="3">
    <source>
        <dbReference type="Proteomes" id="UP001203852"/>
    </source>
</evidence>
<feature type="region of interest" description="Disordered" evidence="1">
    <location>
        <begin position="492"/>
        <end position="519"/>
    </location>
</feature>
<feature type="compositionally biased region" description="Basic and acidic residues" evidence="1">
    <location>
        <begin position="770"/>
        <end position="783"/>
    </location>
</feature>
<accession>A0AAN6E2I1</accession>
<name>A0AAN6E2I1_9EURO</name>
<evidence type="ECO:0000256" key="1">
    <source>
        <dbReference type="SAM" id="MobiDB-lite"/>
    </source>
</evidence>
<dbReference type="EMBL" id="MU404352">
    <property type="protein sequence ID" value="KAI1615455.1"/>
    <property type="molecule type" value="Genomic_DNA"/>
</dbReference>
<feature type="region of interest" description="Disordered" evidence="1">
    <location>
        <begin position="722"/>
        <end position="783"/>
    </location>
</feature>
<feature type="region of interest" description="Disordered" evidence="1">
    <location>
        <begin position="241"/>
        <end position="277"/>
    </location>
</feature>
<feature type="region of interest" description="Disordered" evidence="1">
    <location>
        <begin position="537"/>
        <end position="584"/>
    </location>
</feature>
<comment type="caution">
    <text evidence="2">The sequence shown here is derived from an EMBL/GenBank/DDBJ whole genome shotgun (WGS) entry which is preliminary data.</text>
</comment>
<keyword evidence="3" id="KW-1185">Reference proteome</keyword>
<evidence type="ECO:0000313" key="2">
    <source>
        <dbReference type="EMBL" id="KAI1615455.1"/>
    </source>
</evidence>
<feature type="compositionally biased region" description="Basic and acidic residues" evidence="1">
    <location>
        <begin position="722"/>
        <end position="734"/>
    </location>
</feature>
<reference evidence="2" key="1">
    <citation type="journal article" date="2022" name="bioRxiv">
        <title>Deciphering the potential niche of two novel black yeast fungi from a biological soil crust based on their genomes, phenotypes, and melanin regulation.</title>
        <authorList>
            <consortium name="DOE Joint Genome Institute"/>
            <person name="Carr E.C."/>
            <person name="Barton Q."/>
            <person name="Grambo S."/>
            <person name="Sullivan M."/>
            <person name="Renfro C.M."/>
            <person name="Kuo A."/>
            <person name="Pangilinan J."/>
            <person name="Lipzen A."/>
            <person name="Keymanesh K."/>
            <person name="Savage E."/>
            <person name="Barry K."/>
            <person name="Grigoriev I.V."/>
            <person name="Riekhof W.R."/>
            <person name="Harris S.S."/>
        </authorList>
    </citation>
    <scope>NUCLEOTIDE SEQUENCE</scope>
    <source>
        <strain evidence="2">JF 03-4F</strain>
    </source>
</reference>
<feature type="compositionally biased region" description="Low complexity" evidence="1">
    <location>
        <begin position="257"/>
        <end position="270"/>
    </location>
</feature>
<proteinExistence type="predicted"/>
<feature type="region of interest" description="Disordered" evidence="1">
    <location>
        <begin position="636"/>
        <end position="693"/>
    </location>
</feature>
<protein>
    <submittedName>
        <fullName evidence="2">Uncharacterized protein</fullName>
    </submittedName>
</protein>
<dbReference type="Proteomes" id="UP001203852">
    <property type="component" value="Unassembled WGS sequence"/>
</dbReference>
<sequence length="783" mass="88138">MSPPSRTEVREMTHSVLGLVAGTPVVFDPLSTPPPNSAVRHESRSLWDQLSESEKLACFGNPWQKPFNSYHRWDAKGRLRAEIWNKNALPTLESLVRNKYSKIFKSCGRQIAGSFHLALLGRTLDCQLAFPAVLICLNNRKACSRMKRLFEEHRRFHDLNTGLRVEISESWLTFPATDSPGDAIAVKDNLPDSLCGAPAFITRLSSVAEPRWKRTTLGGVIFDPDTSHYFGVTVAHSCDFTPKQGEGFDPESEDESTGSFSSSETSGNDSDAPEVEVKAGWVPGGPCGVYIDMDDQPQADTTPARQQPNDAMFIGQIDLWPQASAGSPEIGVSSAKYSLQLDWALINIERARFKRKNTIRTPWGTVLHPSSIQPNEHPPEGTAILAAGVSGVREVRICGTDSSLMFPWVKAAQKVWTLEADLAEGDSGSWVLSVDGTTLYGMVVAALPALSIVYLIRAQDLFEDITSSWPKKPELGKILPVKVLHEPEETGVVDVGGFDPTLTSSQESRDSGDPRERQSRKLYEAQPISLFAGHKNTNVSLSWSPSPPRSEKPAKPPGLDPDDLFVPLPPELPPRRREDEGTIGGIQYKKVKKPKDLHHYDLYDVNKHPVVISNDRHRHDTELDIRDDLLRRERRERREAEDRLDRERQRLHDAKRAAVREQSNKEQERRYRDIEKERRDRDRVRRDTGNREHSVIVRDPREVIILPNLPPTALARARHDFHHTPGRDKYEEQPRLGPRGITFENDVRERRVRKAQEEERDSGKGPATRNELDIVDKTINEAG</sequence>
<feature type="compositionally biased region" description="Basic and acidic residues" evidence="1">
    <location>
        <begin position="745"/>
        <end position="763"/>
    </location>
</feature>
<gene>
    <name evidence="2" type="ORF">EDD36DRAFT_473223</name>
</gene>
<organism evidence="2 3">
    <name type="scientific">Exophiala viscosa</name>
    <dbReference type="NCBI Taxonomy" id="2486360"/>
    <lineage>
        <taxon>Eukaryota</taxon>
        <taxon>Fungi</taxon>
        <taxon>Dikarya</taxon>
        <taxon>Ascomycota</taxon>
        <taxon>Pezizomycotina</taxon>
        <taxon>Eurotiomycetes</taxon>
        <taxon>Chaetothyriomycetidae</taxon>
        <taxon>Chaetothyriales</taxon>
        <taxon>Herpotrichiellaceae</taxon>
        <taxon>Exophiala</taxon>
    </lineage>
</organism>